<keyword evidence="2" id="KW-1185">Reference proteome</keyword>
<dbReference type="EnsemblPlants" id="AUR62036787-RA">
    <property type="protein sequence ID" value="AUR62036787-RA:cds"/>
    <property type="gene ID" value="AUR62036787"/>
</dbReference>
<proteinExistence type="predicted"/>
<protein>
    <recommendedName>
        <fullName evidence="3">DDE Tnp4 domain-containing protein</fullName>
    </recommendedName>
</protein>
<dbReference type="Gramene" id="AUR62036787-RA">
    <property type="protein sequence ID" value="AUR62036787-RA:cds"/>
    <property type="gene ID" value="AUR62036787"/>
</dbReference>
<organism evidence="1 2">
    <name type="scientific">Chenopodium quinoa</name>
    <name type="common">Quinoa</name>
    <dbReference type="NCBI Taxonomy" id="63459"/>
    <lineage>
        <taxon>Eukaryota</taxon>
        <taxon>Viridiplantae</taxon>
        <taxon>Streptophyta</taxon>
        <taxon>Embryophyta</taxon>
        <taxon>Tracheophyta</taxon>
        <taxon>Spermatophyta</taxon>
        <taxon>Magnoliopsida</taxon>
        <taxon>eudicotyledons</taxon>
        <taxon>Gunneridae</taxon>
        <taxon>Pentapetalae</taxon>
        <taxon>Caryophyllales</taxon>
        <taxon>Chenopodiaceae</taxon>
        <taxon>Chenopodioideae</taxon>
        <taxon>Atripliceae</taxon>
        <taxon>Chenopodium</taxon>
    </lineage>
</organism>
<evidence type="ECO:0000313" key="1">
    <source>
        <dbReference type="EnsemblPlants" id="AUR62036787-RA:cds"/>
    </source>
</evidence>
<name>A0A803MX57_CHEQI</name>
<reference evidence="1" key="2">
    <citation type="submission" date="2021-03" db="UniProtKB">
        <authorList>
            <consortium name="EnsemblPlants"/>
        </authorList>
    </citation>
    <scope>IDENTIFICATION</scope>
</reference>
<accession>A0A803MX57</accession>
<reference evidence="1" key="1">
    <citation type="journal article" date="2017" name="Nature">
        <title>The genome of Chenopodium quinoa.</title>
        <authorList>
            <person name="Jarvis D.E."/>
            <person name="Ho Y.S."/>
            <person name="Lightfoot D.J."/>
            <person name="Schmoeckel S.M."/>
            <person name="Li B."/>
            <person name="Borm T.J.A."/>
            <person name="Ohyanagi H."/>
            <person name="Mineta K."/>
            <person name="Michell C.T."/>
            <person name="Saber N."/>
            <person name="Kharbatia N.M."/>
            <person name="Rupper R.R."/>
            <person name="Sharp A.R."/>
            <person name="Dally N."/>
            <person name="Boughton B.A."/>
            <person name="Woo Y.H."/>
            <person name="Gao G."/>
            <person name="Schijlen E.G.W.M."/>
            <person name="Guo X."/>
            <person name="Momin A.A."/>
            <person name="Negrao S."/>
            <person name="Al-Babili S."/>
            <person name="Gehring C."/>
            <person name="Roessner U."/>
            <person name="Jung C."/>
            <person name="Murphy K."/>
            <person name="Arold S.T."/>
            <person name="Gojobori T."/>
            <person name="van der Linden C.G."/>
            <person name="van Loo E.N."/>
            <person name="Jellen E.N."/>
            <person name="Maughan P.J."/>
            <person name="Tester M."/>
        </authorList>
    </citation>
    <scope>NUCLEOTIDE SEQUENCE [LARGE SCALE GENOMIC DNA]</scope>
    <source>
        <strain evidence="1">cv. PI 614886</strain>
    </source>
</reference>
<dbReference type="AlphaFoldDB" id="A0A803MX57"/>
<evidence type="ECO:0000313" key="2">
    <source>
        <dbReference type="Proteomes" id="UP000596660"/>
    </source>
</evidence>
<dbReference type="Proteomes" id="UP000596660">
    <property type="component" value="Unplaced"/>
</dbReference>
<sequence>MVPNNKRVNDETEGGVNRANWSKETLHVICDSCIKFAERSKGKRGSITLQRMPWKVLEVEFQNKTNLVTISATEEWWKNKIEENAHYKAFQDEGIDPDLELKMDQLFGISVAQGVHRFTLVQIEEEDVYIPSPPSVNVGDIPFQYDDEMSKYYLADKGYLEREGYLTPYHKTRAFGILKARWKILAKFPRYTPQDQNKISYASCALHNYIRLSKIPNPAFVIIDKDSNFIPPEGLVDGDCHSMQEARRLSTNEMTKI</sequence>
<evidence type="ECO:0008006" key="3">
    <source>
        <dbReference type="Google" id="ProtNLM"/>
    </source>
</evidence>